<feature type="repeat" description="TPR" evidence="1">
    <location>
        <begin position="49"/>
        <end position="82"/>
    </location>
</feature>
<keyword evidence="6" id="KW-1185">Reference proteome</keyword>
<dbReference type="InterPro" id="IPR019734">
    <property type="entry name" value="TPR_rpt"/>
</dbReference>
<evidence type="ECO:0000313" key="5">
    <source>
        <dbReference type="Proteomes" id="UP001388259"/>
    </source>
</evidence>
<reference evidence="3 6" key="1">
    <citation type="submission" date="2024-01" db="EMBL/GenBank/DDBJ databases">
        <title>Aequorivita flavus sp. nov., isolated from deep-sea sediment.</title>
        <authorList>
            <person name="Chen X."/>
        </authorList>
    </citation>
    <scope>NUCLEOTIDE SEQUENCE</scope>
    <source>
        <strain evidence="3">MCCC 1A16923</strain>
        <strain evidence="4 6">MCCC 1A16935</strain>
    </source>
</reference>
<sequence length="112" mass="12917">MIIKQNLLVFLLFAGISTFSFSQSKTNDNKQIDVVRVYEQVVRDGYGTPFIYERLATAYYFKGEYDKAVSWFQKFYSEKSNTDPTLAYQYTQSLKAVAYANSNKSESANLLK</sequence>
<name>A0AB35YTH3_9FLAO</name>
<evidence type="ECO:0000313" key="4">
    <source>
        <dbReference type="EMBL" id="MEM0573110.1"/>
    </source>
</evidence>
<keyword evidence="1" id="KW-0802">TPR repeat</keyword>
<protein>
    <recommendedName>
        <fullName evidence="7">Flagellar motor protein MotB</fullName>
    </recommendedName>
</protein>
<dbReference type="EMBL" id="JBANCF010000003">
    <property type="protein sequence ID" value="MEM0573110.1"/>
    <property type="molecule type" value="Genomic_DNA"/>
</dbReference>
<dbReference type="InterPro" id="IPR011990">
    <property type="entry name" value="TPR-like_helical_dom_sf"/>
</dbReference>
<organism evidence="3 5">
    <name type="scientific">Aequorivita flava</name>
    <dbReference type="NCBI Taxonomy" id="3114371"/>
    <lineage>
        <taxon>Bacteria</taxon>
        <taxon>Pseudomonadati</taxon>
        <taxon>Bacteroidota</taxon>
        <taxon>Flavobacteriia</taxon>
        <taxon>Flavobacteriales</taxon>
        <taxon>Flavobacteriaceae</taxon>
        <taxon>Aequorivita</taxon>
    </lineage>
</organism>
<dbReference type="PROSITE" id="PS50005">
    <property type="entry name" value="TPR"/>
    <property type="match status" value="1"/>
</dbReference>
<feature type="signal peptide" evidence="2">
    <location>
        <begin position="1"/>
        <end position="22"/>
    </location>
</feature>
<dbReference type="RefSeq" id="WP_279449313.1">
    <property type="nucleotide sequence ID" value="NZ_JAZBJM010000003.1"/>
</dbReference>
<comment type="caution">
    <text evidence="3">The sequence shown here is derived from an EMBL/GenBank/DDBJ whole genome shotgun (WGS) entry which is preliminary data.</text>
</comment>
<dbReference type="SUPFAM" id="SSF48452">
    <property type="entry name" value="TPR-like"/>
    <property type="match status" value="1"/>
</dbReference>
<evidence type="ECO:0000256" key="1">
    <source>
        <dbReference type="PROSITE-ProRule" id="PRU00339"/>
    </source>
</evidence>
<dbReference type="Proteomes" id="UP001388259">
    <property type="component" value="Unassembled WGS sequence"/>
</dbReference>
<proteinExistence type="predicted"/>
<dbReference type="EMBL" id="JAZBJM010000003">
    <property type="protein sequence ID" value="MEM0517958.1"/>
    <property type="molecule type" value="Genomic_DNA"/>
</dbReference>
<gene>
    <name evidence="4" type="ORF">VZD24_06265</name>
    <name evidence="3" type="ORF">VZD85_06305</name>
</gene>
<evidence type="ECO:0000313" key="3">
    <source>
        <dbReference type="EMBL" id="MEM0517958.1"/>
    </source>
</evidence>
<dbReference type="AlphaFoldDB" id="A0AB35YTH3"/>
<evidence type="ECO:0000256" key="2">
    <source>
        <dbReference type="SAM" id="SignalP"/>
    </source>
</evidence>
<evidence type="ECO:0008006" key="7">
    <source>
        <dbReference type="Google" id="ProtNLM"/>
    </source>
</evidence>
<evidence type="ECO:0000313" key="6">
    <source>
        <dbReference type="Proteomes" id="UP001390963"/>
    </source>
</evidence>
<feature type="chain" id="PRO_5044228196" description="Flagellar motor protein MotB" evidence="2">
    <location>
        <begin position="23"/>
        <end position="112"/>
    </location>
</feature>
<dbReference type="Proteomes" id="UP001390963">
    <property type="component" value="Unassembled WGS sequence"/>
</dbReference>
<dbReference type="Gene3D" id="1.25.40.10">
    <property type="entry name" value="Tetratricopeptide repeat domain"/>
    <property type="match status" value="1"/>
</dbReference>
<keyword evidence="2" id="KW-0732">Signal</keyword>
<accession>A0AB35YTH3</accession>